<dbReference type="KEGG" id="pmx:PERMA_1022"/>
<dbReference type="Proteomes" id="UP000001366">
    <property type="component" value="Chromosome"/>
</dbReference>
<dbReference type="AlphaFoldDB" id="C0QQ63"/>
<gene>
    <name evidence="1" type="ordered locus">PERMA_1022</name>
</gene>
<proteinExistence type="predicted"/>
<accession>C0QQ63</accession>
<organism evidence="1 2">
    <name type="scientific">Persephonella marina (strain DSM 14350 / EX-H1)</name>
    <dbReference type="NCBI Taxonomy" id="123214"/>
    <lineage>
        <taxon>Bacteria</taxon>
        <taxon>Pseudomonadati</taxon>
        <taxon>Aquificota</taxon>
        <taxon>Aquificia</taxon>
        <taxon>Aquificales</taxon>
        <taxon>Hydrogenothermaceae</taxon>
        <taxon>Persephonella</taxon>
    </lineage>
</organism>
<keyword evidence="2" id="KW-1185">Reference proteome</keyword>
<protein>
    <recommendedName>
        <fullName evidence="3">Lipoprotein</fullName>
    </recommendedName>
</protein>
<dbReference type="EMBL" id="CP001230">
    <property type="protein sequence ID" value="ACO03235.1"/>
    <property type="molecule type" value="Genomic_DNA"/>
</dbReference>
<reference evidence="1 2" key="1">
    <citation type="journal article" date="2009" name="J. Bacteriol.">
        <title>Complete and draft genome sequences of six members of the Aquificales.</title>
        <authorList>
            <person name="Reysenbach A.L."/>
            <person name="Hamamura N."/>
            <person name="Podar M."/>
            <person name="Griffiths E."/>
            <person name="Ferreira S."/>
            <person name="Hochstein R."/>
            <person name="Heidelberg J."/>
            <person name="Johnson J."/>
            <person name="Mead D."/>
            <person name="Pohorille A."/>
            <person name="Sarmiento M."/>
            <person name="Schweighofer K."/>
            <person name="Seshadri R."/>
            <person name="Voytek M.A."/>
        </authorList>
    </citation>
    <scope>NUCLEOTIDE SEQUENCE [LARGE SCALE GENOMIC DNA]</scope>
    <source>
        <strain evidence="2">DSM 14350 / EX-H1</strain>
    </source>
</reference>
<sequence length="170" mass="20134">MIKKILSLILLISCTVYSEETIYKTYLGSIPVGEIKISLSEKKVTAEGSTYPYISWLYSYNFKFVMDGADFYLYERENEKEKKFDRKKIYEKKPWLPLIVEYIMYGKNSNSDLYPIKVEKKGSIYVIYPLKSKRVKKIVMYIDKSRFPLKIDIDGRYHIVLERSNVNLSD</sequence>
<evidence type="ECO:0000313" key="1">
    <source>
        <dbReference type="EMBL" id="ACO03235.1"/>
    </source>
</evidence>
<evidence type="ECO:0000313" key="2">
    <source>
        <dbReference type="Proteomes" id="UP000001366"/>
    </source>
</evidence>
<dbReference type="RefSeq" id="WP_012675474.1">
    <property type="nucleotide sequence ID" value="NC_012440.1"/>
</dbReference>
<dbReference type="PaxDb" id="123214-PERMA_1022"/>
<evidence type="ECO:0008006" key="3">
    <source>
        <dbReference type="Google" id="ProtNLM"/>
    </source>
</evidence>
<dbReference type="OrthoDB" id="13122at2"/>
<dbReference type="eggNOG" id="ENOG50347UN">
    <property type="taxonomic scope" value="Bacteria"/>
</dbReference>
<name>C0QQ63_PERMH</name>
<dbReference type="HOGENOM" id="CLU_1591205_0_0_0"/>